<evidence type="ECO:0000313" key="2">
    <source>
        <dbReference type="EMBL" id="GJE29066.1"/>
    </source>
</evidence>
<name>A0ABQ4TDB4_METOR</name>
<protein>
    <recommendedName>
        <fullName evidence="1">DUF2293 domain-containing protein</fullName>
    </recommendedName>
</protein>
<dbReference type="EMBL" id="BPQV01000013">
    <property type="protein sequence ID" value="GJE29066.1"/>
    <property type="molecule type" value="Genomic_DNA"/>
</dbReference>
<comment type="caution">
    <text evidence="2">The sequence shown here is derived from an EMBL/GenBank/DDBJ whole genome shotgun (WGS) entry which is preliminary data.</text>
</comment>
<keyword evidence="3" id="KW-1185">Reference proteome</keyword>
<proteinExistence type="predicted"/>
<sequence>MTDSAAPPPGRRVALEHALARLAPRLPDFEREAILDRALASPGLRRAVPETAAWLALVAFARHVFTEYDALLDEGYDRDSARHFVLDDLNDALAEWGVRRRLSEEPEASEAEAEA</sequence>
<gene>
    <name evidence="2" type="ORF">LKMONMHP_3941</name>
</gene>
<reference evidence="2" key="1">
    <citation type="journal article" date="2021" name="Front. Microbiol.">
        <title>Comprehensive Comparative Genomics and Phenotyping of Methylobacterium Species.</title>
        <authorList>
            <person name="Alessa O."/>
            <person name="Ogura Y."/>
            <person name="Fujitani Y."/>
            <person name="Takami H."/>
            <person name="Hayashi T."/>
            <person name="Sahin N."/>
            <person name="Tani A."/>
        </authorList>
    </citation>
    <scope>NUCLEOTIDE SEQUENCE</scope>
    <source>
        <strain evidence="2">NBRC 15689</strain>
    </source>
</reference>
<dbReference type="Pfam" id="PF10056">
    <property type="entry name" value="DUF2293"/>
    <property type="match status" value="1"/>
</dbReference>
<dbReference type="RefSeq" id="WP_238313220.1">
    <property type="nucleotide sequence ID" value="NZ_BPQV01000013.1"/>
</dbReference>
<dbReference type="Proteomes" id="UP001055156">
    <property type="component" value="Unassembled WGS sequence"/>
</dbReference>
<accession>A0ABQ4TDB4</accession>
<evidence type="ECO:0000259" key="1">
    <source>
        <dbReference type="Pfam" id="PF10056"/>
    </source>
</evidence>
<dbReference type="InterPro" id="IPR018744">
    <property type="entry name" value="DUF2293"/>
</dbReference>
<feature type="domain" description="DUF2293" evidence="1">
    <location>
        <begin position="18"/>
        <end position="97"/>
    </location>
</feature>
<organism evidence="2 3">
    <name type="scientific">Methylobacterium organophilum</name>
    <dbReference type="NCBI Taxonomy" id="410"/>
    <lineage>
        <taxon>Bacteria</taxon>
        <taxon>Pseudomonadati</taxon>
        <taxon>Pseudomonadota</taxon>
        <taxon>Alphaproteobacteria</taxon>
        <taxon>Hyphomicrobiales</taxon>
        <taxon>Methylobacteriaceae</taxon>
        <taxon>Methylobacterium</taxon>
    </lineage>
</organism>
<evidence type="ECO:0000313" key="3">
    <source>
        <dbReference type="Proteomes" id="UP001055156"/>
    </source>
</evidence>
<reference evidence="2" key="2">
    <citation type="submission" date="2021-08" db="EMBL/GenBank/DDBJ databases">
        <authorList>
            <person name="Tani A."/>
            <person name="Ola A."/>
            <person name="Ogura Y."/>
            <person name="Katsura K."/>
            <person name="Hayashi T."/>
        </authorList>
    </citation>
    <scope>NUCLEOTIDE SEQUENCE</scope>
    <source>
        <strain evidence="2">NBRC 15689</strain>
    </source>
</reference>